<dbReference type="AlphaFoldDB" id="A0AAW6FGE4"/>
<evidence type="ECO:0000259" key="2">
    <source>
        <dbReference type="Pfam" id="PF01321"/>
    </source>
</evidence>
<organism evidence="3 4">
    <name type="scientific">Odoribacter splanchnicus</name>
    <dbReference type="NCBI Taxonomy" id="28118"/>
    <lineage>
        <taxon>Bacteria</taxon>
        <taxon>Pseudomonadati</taxon>
        <taxon>Bacteroidota</taxon>
        <taxon>Bacteroidia</taxon>
        <taxon>Bacteroidales</taxon>
        <taxon>Odoribacteraceae</taxon>
        <taxon>Odoribacter</taxon>
    </lineage>
</organism>
<feature type="domain" description="Creatinase N-terminal" evidence="2">
    <location>
        <begin position="15"/>
        <end position="133"/>
    </location>
</feature>
<gene>
    <name evidence="3" type="ORF">PN645_04580</name>
</gene>
<dbReference type="SUPFAM" id="SSF53092">
    <property type="entry name" value="Creatinase/prolidase N-terminal domain"/>
    <property type="match status" value="1"/>
</dbReference>
<dbReference type="EMBL" id="JAQMRD010000004">
    <property type="protein sequence ID" value="MDB9222282.1"/>
    <property type="molecule type" value="Genomic_DNA"/>
</dbReference>
<dbReference type="SUPFAM" id="SSF55920">
    <property type="entry name" value="Creatinase/aminopeptidase"/>
    <property type="match status" value="1"/>
</dbReference>
<dbReference type="PANTHER" id="PTHR46112">
    <property type="entry name" value="AMINOPEPTIDASE"/>
    <property type="match status" value="1"/>
</dbReference>
<evidence type="ECO:0000313" key="3">
    <source>
        <dbReference type="EMBL" id="MDB9222282.1"/>
    </source>
</evidence>
<dbReference type="InterPro" id="IPR000994">
    <property type="entry name" value="Pept_M24"/>
</dbReference>
<dbReference type="Pfam" id="PF00557">
    <property type="entry name" value="Peptidase_M24"/>
    <property type="match status" value="1"/>
</dbReference>
<sequence>MERKQMENELELKWRRIQQAMRQEEADGCLLTMNMNLYYVSGQVFNGYFYLPAEGRPYWFVKRLTVPETNQVHVIRKPEQMPELFRDLNLAMPRKLLLEADELSYNEYIRLQHVFRAEATGNASALIRHIRMIKTPWEIEQMRISARRHEAVYREIPACYRPGMRDVELQIEIEKRMRMHGSLGYFRAFGSNMDIFMGSLLAGENAGEPSPFDFALGGKGIHASGPLGANGTLLREGTTVMADMSGNYTAYQTDMTRVFSIGKLPDRAYRVHRVALEIQARMERTAKPGVSCAELYRDALAMAGQEGLKDCFMGTHLQAKFVGHGVGLEINELPVLTTRSKDILQPGMTFAFEPKFVLAGIGAVGIENTFLVTDSGVEKMTLLDENIIEL</sequence>
<dbReference type="RefSeq" id="WP_195457931.1">
    <property type="nucleotide sequence ID" value="NZ_JADNHN010000028.1"/>
</dbReference>
<dbReference type="CDD" id="cd01066">
    <property type="entry name" value="APP_MetAP"/>
    <property type="match status" value="1"/>
</dbReference>
<proteinExistence type="predicted"/>
<dbReference type="InterPro" id="IPR029149">
    <property type="entry name" value="Creatin/AminoP/Spt16_N"/>
</dbReference>
<dbReference type="Pfam" id="PF01321">
    <property type="entry name" value="Creatinase_N"/>
    <property type="match status" value="1"/>
</dbReference>
<evidence type="ECO:0000259" key="1">
    <source>
        <dbReference type="Pfam" id="PF00557"/>
    </source>
</evidence>
<comment type="caution">
    <text evidence="3">The sequence shown here is derived from an EMBL/GenBank/DDBJ whole genome shotgun (WGS) entry which is preliminary data.</text>
</comment>
<dbReference type="InterPro" id="IPR036005">
    <property type="entry name" value="Creatinase/aminopeptidase-like"/>
</dbReference>
<dbReference type="PANTHER" id="PTHR46112:SF2">
    <property type="entry name" value="XAA-PRO AMINOPEPTIDASE P-RELATED"/>
    <property type="match status" value="1"/>
</dbReference>
<dbReference type="Gene3D" id="3.40.350.10">
    <property type="entry name" value="Creatinase/prolidase N-terminal domain"/>
    <property type="match status" value="1"/>
</dbReference>
<protein>
    <submittedName>
        <fullName evidence="3">Xaa-Pro peptidase family protein</fullName>
    </submittedName>
</protein>
<dbReference type="Proteomes" id="UP001212263">
    <property type="component" value="Unassembled WGS sequence"/>
</dbReference>
<evidence type="ECO:0000313" key="4">
    <source>
        <dbReference type="Proteomes" id="UP001212263"/>
    </source>
</evidence>
<name>A0AAW6FGE4_9BACT</name>
<dbReference type="InterPro" id="IPR000587">
    <property type="entry name" value="Creatinase_N"/>
</dbReference>
<reference evidence="3" key="1">
    <citation type="submission" date="2023-01" db="EMBL/GenBank/DDBJ databases">
        <title>Human gut microbiome strain richness.</title>
        <authorList>
            <person name="Chen-Liaw A."/>
        </authorList>
    </citation>
    <scope>NUCLEOTIDE SEQUENCE</scope>
    <source>
        <strain evidence="3">RTP21484st1_B7_RTP21484_190118</strain>
    </source>
</reference>
<dbReference type="Gene3D" id="3.90.230.10">
    <property type="entry name" value="Creatinase/methionine aminopeptidase superfamily"/>
    <property type="match status" value="1"/>
</dbReference>
<feature type="domain" description="Peptidase M24" evidence="1">
    <location>
        <begin position="140"/>
        <end position="374"/>
    </location>
</feature>
<dbReference type="InterPro" id="IPR050659">
    <property type="entry name" value="Peptidase_M24B"/>
</dbReference>
<accession>A0AAW6FGE4</accession>